<protein>
    <submittedName>
        <fullName evidence="1">Uncharacterized protein</fullName>
    </submittedName>
</protein>
<evidence type="ECO:0000313" key="2">
    <source>
        <dbReference type="Proteomes" id="UP001150238"/>
    </source>
</evidence>
<comment type="caution">
    <text evidence="1">The sequence shown here is derived from an EMBL/GenBank/DDBJ whole genome shotgun (WGS) entry which is preliminary data.</text>
</comment>
<reference evidence="1" key="1">
    <citation type="submission" date="2022-08" db="EMBL/GenBank/DDBJ databases">
        <authorList>
            <consortium name="DOE Joint Genome Institute"/>
            <person name="Min B."/>
            <person name="Riley R."/>
            <person name="Sierra-Patev S."/>
            <person name="Naranjo-Ortiz M."/>
            <person name="Looney B."/>
            <person name="Konkel Z."/>
            <person name="Slot J.C."/>
            <person name="Sakamoto Y."/>
            <person name="Steenwyk J.L."/>
            <person name="Rokas A."/>
            <person name="Carro J."/>
            <person name="Camarero S."/>
            <person name="Ferreira P."/>
            <person name="Molpeceres G."/>
            <person name="Ruiz-Duenas F.J."/>
            <person name="Serrano A."/>
            <person name="Henrissat B."/>
            <person name="Drula E."/>
            <person name="Hughes K.W."/>
            <person name="Mata J.L."/>
            <person name="Ishikawa N.K."/>
            <person name="Vargas-Isla R."/>
            <person name="Ushijima S."/>
            <person name="Smith C.A."/>
            <person name="Ahrendt S."/>
            <person name="Andreopoulos W."/>
            <person name="He G."/>
            <person name="Labutti K."/>
            <person name="Lipzen A."/>
            <person name="Ng V."/>
            <person name="Sandor L."/>
            <person name="Barry K."/>
            <person name="Martinez A.T."/>
            <person name="Xiao Y."/>
            <person name="Gibbons J.G."/>
            <person name="Terashima K."/>
            <person name="Hibbett D.S."/>
            <person name="Grigoriev I.V."/>
        </authorList>
    </citation>
    <scope>NUCLEOTIDE SEQUENCE</scope>
    <source>
        <strain evidence="1">Sp2 HRB7682 ss15</strain>
    </source>
</reference>
<organism evidence="1 2">
    <name type="scientific">Lentinula lateritia</name>
    <dbReference type="NCBI Taxonomy" id="40482"/>
    <lineage>
        <taxon>Eukaryota</taxon>
        <taxon>Fungi</taxon>
        <taxon>Dikarya</taxon>
        <taxon>Basidiomycota</taxon>
        <taxon>Agaricomycotina</taxon>
        <taxon>Agaricomycetes</taxon>
        <taxon>Agaricomycetidae</taxon>
        <taxon>Agaricales</taxon>
        <taxon>Marasmiineae</taxon>
        <taxon>Omphalotaceae</taxon>
        <taxon>Lentinula</taxon>
    </lineage>
</organism>
<reference evidence="1" key="2">
    <citation type="journal article" date="2023" name="Proc. Natl. Acad. Sci. U.S.A.">
        <title>A global phylogenomic analysis of the shiitake genus Lentinula.</title>
        <authorList>
            <person name="Sierra-Patev S."/>
            <person name="Min B."/>
            <person name="Naranjo-Ortiz M."/>
            <person name="Looney B."/>
            <person name="Konkel Z."/>
            <person name="Slot J.C."/>
            <person name="Sakamoto Y."/>
            <person name="Steenwyk J.L."/>
            <person name="Rokas A."/>
            <person name="Carro J."/>
            <person name="Camarero S."/>
            <person name="Ferreira P."/>
            <person name="Molpeceres G."/>
            <person name="Ruiz-Duenas F.J."/>
            <person name="Serrano A."/>
            <person name="Henrissat B."/>
            <person name="Drula E."/>
            <person name="Hughes K.W."/>
            <person name="Mata J.L."/>
            <person name="Ishikawa N.K."/>
            <person name="Vargas-Isla R."/>
            <person name="Ushijima S."/>
            <person name="Smith C.A."/>
            <person name="Donoghue J."/>
            <person name="Ahrendt S."/>
            <person name="Andreopoulos W."/>
            <person name="He G."/>
            <person name="LaButti K."/>
            <person name="Lipzen A."/>
            <person name="Ng V."/>
            <person name="Riley R."/>
            <person name="Sandor L."/>
            <person name="Barry K."/>
            <person name="Martinez A.T."/>
            <person name="Xiao Y."/>
            <person name="Gibbons J.G."/>
            <person name="Terashima K."/>
            <person name="Grigoriev I.V."/>
            <person name="Hibbett D."/>
        </authorList>
    </citation>
    <scope>NUCLEOTIDE SEQUENCE</scope>
    <source>
        <strain evidence="1">Sp2 HRB7682 ss15</strain>
    </source>
</reference>
<sequence length="220" mass="24943">MIHDHANSAYISRFARWKAKAAAKTQAEQKRKVAERRKEAEKRRSVGLGLERVEGVESEAGEKARFFWQAVIGLGPNLDQGGHEAQEVVIQVLQKKLIQRSIKLNTNTTERRFAQITAQHIRPLLVSKLHWRGVGERGWEAQDNNCDDADAEFDVDNGGRYLNHPTQDISRFVMTIIMVEMSLSLVEYLLGFSGSTTTMGHSFRSSDGNRDYSEYWSCAT</sequence>
<evidence type="ECO:0000313" key="1">
    <source>
        <dbReference type="EMBL" id="KAJ4463280.1"/>
    </source>
</evidence>
<dbReference type="EMBL" id="JANVFS010000077">
    <property type="protein sequence ID" value="KAJ4463280.1"/>
    <property type="molecule type" value="Genomic_DNA"/>
</dbReference>
<accession>A0A9W8ZP91</accession>
<proteinExistence type="predicted"/>
<dbReference type="Proteomes" id="UP001150238">
    <property type="component" value="Unassembled WGS sequence"/>
</dbReference>
<dbReference type="AlphaFoldDB" id="A0A9W8ZP91"/>
<name>A0A9W8ZP91_9AGAR</name>
<gene>
    <name evidence="1" type="ORF">C8J55DRAFT_494469</name>
</gene>